<dbReference type="Proteomes" id="UP000697710">
    <property type="component" value="Unassembled WGS sequence"/>
</dbReference>
<gene>
    <name evidence="2" type="ORF">KC729_18970</name>
</gene>
<feature type="non-terminal residue" evidence="2">
    <location>
        <position position="1"/>
    </location>
</feature>
<evidence type="ECO:0000313" key="3">
    <source>
        <dbReference type="Proteomes" id="UP000697710"/>
    </source>
</evidence>
<reference evidence="2" key="1">
    <citation type="submission" date="2020-04" db="EMBL/GenBank/DDBJ databases">
        <authorList>
            <person name="Zhang T."/>
        </authorList>
    </citation>
    <scope>NUCLEOTIDE SEQUENCE</scope>
    <source>
        <strain evidence="2">HKST-UBA01</strain>
    </source>
</reference>
<dbReference type="EMBL" id="JAGQHR010000835">
    <property type="protein sequence ID" value="MCA9729773.1"/>
    <property type="molecule type" value="Genomic_DNA"/>
</dbReference>
<evidence type="ECO:0000313" key="2">
    <source>
        <dbReference type="EMBL" id="MCA9729773.1"/>
    </source>
</evidence>
<dbReference type="AlphaFoldDB" id="A0A956M2K2"/>
<name>A0A956M2K2_UNCEI</name>
<proteinExistence type="predicted"/>
<feature type="region of interest" description="Disordered" evidence="1">
    <location>
        <begin position="29"/>
        <end position="65"/>
    </location>
</feature>
<protein>
    <submittedName>
        <fullName evidence="2">Uncharacterized protein</fullName>
    </submittedName>
</protein>
<sequence length="65" mass="6931">VQPTAVRDDARLVLPNAYLEPDSVIGGTDRCRASEDRGKAEERHEREGCRKDGAPAAAGTVPPAM</sequence>
<organism evidence="2 3">
    <name type="scientific">Eiseniibacteriota bacterium</name>
    <dbReference type="NCBI Taxonomy" id="2212470"/>
    <lineage>
        <taxon>Bacteria</taxon>
        <taxon>Candidatus Eiseniibacteriota</taxon>
    </lineage>
</organism>
<evidence type="ECO:0000256" key="1">
    <source>
        <dbReference type="SAM" id="MobiDB-lite"/>
    </source>
</evidence>
<reference evidence="2" key="2">
    <citation type="journal article" date="2021" name="Microbiome">
        <title>Successional dynamics and alternative stable states in a saline activated sludge microbial community over 9 years.</title>
        <authorList>
            <person name="Wang Y."/>
            <person name="Ye J."/>
            <person name="Ju F."/>
            <person name="Liu L."/>
            <person name="Boyd J.A."/>
            <person name="Deng Y."/>
            <person name="Parks D.H."/>
            <person name="Jiang X."/>
            <person name="Yin X."/>
            <person name="Woodcroft B.J."/>
            <person name="Tyson G.W."/>
            <person name="Hugenholtz P."/>
            <person name="Polz M.F."/>
            <person name="Zhang T."/>
        </authorList>
    </citation>
    <scope>NUCLEOTIDE SEQUENCE</scope>
    <source>
        <strain evidence="2">HKST-UBA01</strain>
    </source>
</reference>
<feature type="compositionally biased region" description="Basic and acidic residues" evidence="1">
    <location>
        <begin position="29"/>
        <end position="53"/>
    </location>
</feature>
<feature type="compositionally biased region" description="Low complexity" evidence="1">
    <location>
        <begin position="54"/>
        <end position="65"/>
    </location>
</feature>
<comment type="caution">
    <text evidence="2">The sequence shown here is derived from an EMBL/GenBank/DDBJ whole genome shotgun (WGS) entry which is preliminary data.</text>
</comment>
<accession>A0A956M2K2</accession>